<dbReference type="Gene3D" id="3.40.1010.10">
    <property type="entry name" value="Cobalt-precorrin-4 Transmethylase, Domain 1"/>
    <property type="match status" value="1"/>
</dbReference>
<dbReference type="InterPro" id="IPR056842">
    <property type="entry name" value="THADA-like_TPR_C"/>
</dbReference>
<feature type="domain" description="tRNA (32-2'-O)-methyltransferase regulator THADA-like C-terminal TPR repeats region" evidence="11">
    <location>
        <begin position="1579"/>
        <end position="1725"/>
    </location>
</feature>
<gene>
    <name evidence="12" type="ORF">CGC21_7170</name>
</gene>
<dbReference type="Proteomes" id="UP000318447">
    <property type="component" value="Unassembled WGS sequence"/>
</dbReference>
<dbReference type="SUPFAM" id="SSF48371">
    <property type="entry name" value="ARM repeat"/>
    <property type="match status" value="2"/>
</dbReference>
<dbReference type="InterPro" id="IPR014777">
    <property type="entry name" value="4pyrrole_Mease_sub1"/>
</dbReference>
<evidence type="ECO:0000256" key="6">
    <source>
        <dbReference type="ARBA" id="ARBA00022691"/>
    </source>
</evidence>
<proteinExistence type="inferred from homology"/>
<evidence type="ECO:0000256" key="3">
    <source>
        <dbReference type="ARBA" id="ARBA00022552"/>
    </source>
</evidence>
<evidence type="ECO:0000259" key="11">
    <source>
        <dbReference type="Pfam" id="PF25151"/>
    </source>
</evidence>
<dbReference type="EMBL" id="RHLC01000003">
    <property type="protein sequence ID" value="TPP44601.1"/>
    <property type="molecule type" value="Genomic_DNA"/>
</dbReference>
<dbReference type="VEuPathDB" id="TriTrypDB:LdBPK_353410.1"/>
<dbReference type="VEuPathDB" id="TriTrypDB:LdBPK_353400.1"/>
<dbReference type="InterPro" id="IPR000878">
    <property type="entry name" value="4pyrrol_Mease"/>
</dbReference>
<feature type="region of interest" description="Disordered" evidence="8">
    <location>
        <begin position="1002"/>
        <end position="1031"/>
    </location>
</feature>
<feature type="compositionally biased region" description="Low complexity" evidence="8">
    <location>
        <begin position="1007"/>
        <end position="1016"/>
    </location>
</feature>
<evidence type="ECO:0000313" key="12">
    <source>
        <dbReference type="EMBL" id="TPP44601.1"/>
    </source>
</evidence>
<evidence type="ECO:0000256" key="5">
    <source>
        <dbReference type="ARBA" id="ARBA00022679"/>
    </source>
</evidence>
<sequence length="2718" mass="290736">MAEQPANATLTRRRQRRPDLQSTFDVPEDVRQSLEQVARALFVTAPSSALATKVVRTTDAALQELLQLSLTPEQQLHAISKMTGAIREIPKCRLAAILTESTGELHSWGRTLALEAVVPLLLDCRVRYLHRALMTLLRTLLPAPDAATEATVREMYVARILHCAKSWEADAATAMRPMAALGARSDTSEAAAAVYFPCSSENRGTIIPAARSMDDCSAERDQVLNFLNAVDGLTSTLMPMMPGIFKDTFLEVLPLLADSFQWVVVNATSHSRVQASTATDASDGAGTLPRLTNEAAQSVTNADEEASNGVAVAVLPVAHKADDAAVFGEDLEHIRYCVRVVAAYIHKYMDSLTLAMASGATGDNVRRDLTRLLQPTIVMLYSPIFPKDVLNAVGLLVASILTVRTCDAWLLAFVCAALRDDVAQYTGGAARLLGAEASTDSVPELQESRTAAALSLAHLFAQTDVALRVVSAANPREAAQADGGAGAKALYDLFSNLTPNGCFALLKGILAHTSAPIRGDWMSLGLLLRPLPWTSLSAIGAEKAPSNPSHGTIIAYDIILQAAQQYCNVVQEPETRFMAIQTVDSVVRHVSSVLKIAVKALAQSAKNRGADALTKLALSQCSLESAAPEVSQATALVRHLSSLCTSSPKLQNALSYATQLIMALWDDGTQQMSGALYGTYGEILRIHALLRGSASHAPGEQLDRGVDTSVTLDQILQAQAERRGKYHALLGLLSMMPLGDFIAALQRHYGCPNAATDAVSAFSRTLLAGASNHKIGNVAGDLFAHLARGIAKAPLDAAIAGCSCDGETAEHVMRRGIIEPLVRAITEKGYVGVSSNVSEGVNISHITAHFVAPLVKQDPACLRAILTAVAANLDGASYGQSSLPGTVAAPEYERVEQGVVEVVARARGVGVDITPYLAPGSTILRVLEEGSRSLNYDVRNTALCLCVLGAKKIQAVQPWQLRRVEEYFIFNMHLGGDSTARKGLLEMLKKWVRRLMESYTSKPQNGASASTAASATPKKAHKKGERQEDAVAAAQRTGATSLVAVSASGQDLQLELGTAAYRVAVMDHCRRLSSIFAQNIGTSAHAGAGLSVERRVAAMMGYSILLQGLRTHVAKKEAMEWAAATESVSGGAALPLLHICVVPSLLAALSDGWSQARESARELLRAFCELAPTAVFTATNGIDGGSAASASAMAARAHQDLLRAQTFRNAEGAVGRFLIFTTLTAEAQEATRQRPLEELERLSGLLERERTSVEGKCAEMSAMRGTKAYAYIQANPLHGTLSLCAELLSLMASVECRASAASPSSLLTLACTNLLQCCCLVLRTCSSLVGTETVTAGATASSVADEVVDCRGHVYDRSRPEAESAMRGVVNNTWLSMRVAAGSITRLLKVRPVHAMPFAAVHAAAYELVHALLLTKHNGVMRCVREALKALVATLVRSRQTLFYQLPAELLDYLMGPEGVTSGHVTRILRRSQGLPHAILAVLEAEDTTVPYCLFPSAMRQLLRVARGDIAGAHALGGAETAPLGVSAETVRRSQRSNALNVMKFIFEDKVFADRVVAYIEEAFSLATEGFHDASWHTRNSSLMLFSAVIHRFVGEHPSTGGSGVNTSLHDVAKRMPRGVAYAYAELTRGSRSVQEAKGEDGGAASAAKVSVALFPVLQLLSMLSPDPPHLITKVSHGDSDDAARMIEAVMQCAGSPSLMVRSASAVALCCLVPLSSLRRTIEQTRRGLSLELLQPHRSLTDSANHPGPLKQRGGAAGGGLNSCHGAVLQLLQFHAQYVGTLRRHYRQKRSSYATPTVAEAVIQAISEALLSCQQALVRACTVSATVAASLFALLADVVFYGARHKLSPGQQHAVRGMCVEAMSAYLKARHVVSERGSVMEGVSAMLVFLAAQRERAPIGHWTGVEQGRLAELLQEEAAALSIRRGEHNLISWVMTQLRHYSDAADALNRTDVAVVLRVISRDLHCDLPQLALKSLTELFDGAASPASPLKMTIGCIAWGQLVSHMRFAAMAMALTNKTADATTAPPHSSDFSSLDAWQQTSAVKQLHATLVSLLTLSADGDDSATATPLHNSDACSAALDFIATHDIYVSDAHAVSPAVAHLLSYYCEPEQPLESRLAVVKALRTAQSFLRRSAAAAASTCPASAVTLFLVLLRLLVDDTSEIRDAAAAICSRSMWGAHDAPRDQVFCLLAVVRLLRRLHAAGLLSGVDALRPVMSLADSPTTASVVVGAAPAEEAGDGEEVAGSDDEDVLFQKEAANMFAEKTVLSHLAAHILGNATSDAATMPVCFSVYDSFLVSSVVALFGPARGFSGTARRFSGTFHYRKVRLTPEDALDPLTKPTNIDKAALHVVSVPIGNLKDFSLRALDVLRGVDYIITTDRPATKTLLDLVNIPNQGRLIHYSRGNRSTSREKLVELLKGGRSMALVTTSGTPCIGDVGGELVQELQKSGIRVTAVPGASALMSALAISGLTTSAYESAKNHKRGADAAADGDAGLSPQTFEDGSFFFGNVLPKSHGARLRILRTIVAPATFPCVFYEVPRRLVMVLQDIASVLPHRFVYVTHELTKLNESLHADTAERLVGFYLRQEAQMLVKKGQLVLVIAGAGPKETAAWLEKEAAKRRRLRRTVSDLMKDAPPAASSHLESAPGTRGTNAAASSSTESSVTIAKEERRQCRKQRAELRRLRQRKKRERLIRAIESEQERLRVILSINRNDASRLV</sequence>
<keyword evidence="6" id="KW-0949">S-adenosyl-L-methionine</keyword>
<feature type="region of interest" description="Disordered" evidence="8">
    <location>
        <begin position="2627"/>
        <end position="2671"/>
    </location>
</feature>
<dbReference type="Pfam" id="PF10350">
    <property type="entry name" value="DUF2428"/>
    <property type="match status" value="1"/>
</dbReference>
<accession>A0A504X697</accession>
<keyword evidence="4" id="KW-0489">Methyltransferase</keyword>
<dbReference type="GO" id="GO:0005829">
    <property type="term" value="C:cytosol"/>
    <property type="evidence" value="ECO:0007669"/>
    <property type="project" value="TreeGrafter"/>
</dbReference>
<evidence type="ECO:0000313" key="13">
    <source>
        <dbReference type="Proteomes" id="UP000318447"/>
    </source>
</evidence>
<dbReference type="FunFam" id="3.40.1010.10:FF:000007">
    <property type="entry name" value="Ribosomal RNA small subunit methyltransferase I"/>
    <property type="match status" value="1"/>
</dbReference>
<dbReference type="SUPFAM" id="SSF53790">
    <property type="entry name" value="Tetrapyrrole methylase"/>
    <property type="match status" value="1"/>
</dbReference>
<dbReference type="VEuPathDB" id="TriTrypDB:LdCL_350039000"/>
<protein>
    <recommendedName>
        <fullName evidence="14">DUF2428 domain-containing protein</fullName>
    </recommendedName>
</protein>
<evidence type="ECO:0008006" key="14">
    <source>
        <dbReference type="Google" id="ProtNLM"/>
    </source>
</evidence>
<dbReference type="PANTHER" id="PTHR14387">
    <property type="entry name" value="THADA/DEATH RECEPTOR INTERACTING PROTEIN"/>
    <property type="match status" value="1"/>
</dbReference>
<dbReference type="InterPro" id="IPR019442">
    <property type="entry name" value="THADA/TRM732_DUF2428"/>
</dbReference>
<dbReference type="PANTHER" id="PTHR14387:SF0">
    <property type="entry name" value="DUF2428 DOMAIN-CONTAINING PROTEIN"/>
    <property type="match status" value="1"/>
</dbReference>
<keyword evidence="7" id="KW-0819">tRNA processing</keyword>
<dbReference type="InterPro" id="IPR051954">
    <property type="entry name" value="tRNA_methyltransferase_THADA"/>
</dbReference>
<dbReference type="Pfam" id="PF00590">
    <property type="entry name" value="TP_methylase"/>
    <property type="match status" value="1"/>
</dbReference>
<evidence type="ECO:0000256" key="2">
    <source>
        <dbReference type="ARBA" id="ARBA00022490"/>
    </source>
</evidence>
<feature type="domain" description="Tetrapyrrole methylase" evidence="9">
    <location>
        <begin position="2348"/>
        <end position="2577"/>
    </location>
</feature>
<keyword evidence="2" id="KW-0963">Cytoplasm</keyword>
<keyword evidence="5" id="KW-0808">Transferase</keyword>
<dbReference type="VEuPathDB" id="TriTrypDB:LDHU3_35.4470"/>
<feature type="domain" description="DUF2428" evidence="10">
    <location>
        <begin position="1311"/>
        <end position="1576"/>
    </location>
</feature>
<organism evidence="12 13">
    <name type="scientific">Leishmania donovani</name>
    <dbReference type="NCBI Taxonomy" id="5661"/>
    <lineage>
        <taxon>Eukaryota</taxon>
        <taxon>Discoba</taxon>
        <taxon>Euglenozoa</taxon>
        <taxon>Kinetoplastea</taxon>
        <taxon>Metakinetoplastina</taxon>
        <taxon>Trypanosomatida</taxon>
        <taxon>Trypanosomatidae</taxon>
        <taxon>Leishmaniinae</taxon>
        <taxon>Leishmania</taxon>
    </lineage>
</organism>
<feature type="compositionally biased region" description="Low complexity" evidence="8">
    <location>
        <begin position="2653"/>
        <end position="2662"/>
    </location>
</feature>
<reference evidence="13" key="1">
    <citation type="submission" date="2019-02" db="EMBL/GenBank/DDBJ databases">
        <title>FDA dAtabase for Regulatory Grade micrObial Sequences (FDA-ARGOS): Supporting development and validation of Infectious Disease Dx tests.</title>
        <authorList>
            <person name="Duncan R."/>
            <person name="Fisher C."/>
            <person name="Tallon L."/>
            <person name="Sadzewicz L."/>
            <person name="Sengamalay N."/>
            <person name="Ott S."/>
            <person name="Godinez A."/>
            <person name="Nagaraj S."/>
            <person name="Vavikolanu K."/>
            <person name="Nadendla S."/>
            <person name="Aluvathingal J."/>
            <person name="Sichtig H."/>
        </authorList>
    </citation>
    <scope>NUCLEOTIDE SEQUENCE [LARGE SCALE GENOMIC DNA]</scope>
    <source>
        <strain evidence="13">FDAARGOS_361</strain>
    </source>
</reference>
<dbReference type="Gene3D" id="3.30.950.10">
    <property type="entry name" value="Methyltransferase, Cobalt-precorrin-4 Transmethylase, Domain 2"/>
    <property type="match status" value="1"/>
</dbReference>
<comment type="similarity">
    <text evidence="1">Belongs to the THADA family.</text>
</comment>
<evidence type="ECO:0000256" key="4">
    <source>
        <dbReference type="ARBA" id="ARBA00022603"/>
    </source>
</evidence>
<dbReference type="GO" id="GO:0006364">
    <property type="term" value="P:rRNA processing"/>
    <property type="evidence" value="ECO:0007669"/>
    <property type="project" value="UniProtKB-KW"/>
</dbReference>
<name>A0A504X697_LEIDO</name>
<feature type="region of interest" description="Disordered" evidence="8">
    <location>
        <begin position="1738"/>
        <end position="1757"/>
    </location>
</feature>
<keyword evidence="3" id="KW-0698">rRNA processing</keyword>
<dbReference type="GO" id="GO:0008168">
    <property type="term" value="F:methyltransferase activity"/>
    <property type="evidence" value="ECO:0007669"/>
    <property type="project" value="UniProtKB-KW"/>
</dbReference>
<evidence type="ECO:0000256" key="8">
    <source>
        <dbReference type="SAM" id="MobiDB-lite"/>
    </source>
</evidence>
<dbReference type="InterPro" id="IPR014776">
    <property type="entry name" value="4pyrrole_Mease_sub2"/>
</dbReference>
<dbReference type="GO" id="GO:0030488">
    <property type="term" value="P:tRNA methylation"/>
    <property type="evidence" value="ECO:0007669"/>
    <property type="project" value="TreeGrafter"/>
</dbReference>
<dbReference type="InterPro" id="IPR016024">
    <property type="entry name" value="ARM-type_fold"/>
</dbReference>
<evidence type="ECO:0000259" key="10">
    <source>
        <dbReference type="Pfam" id="PF10350"/>
    </source>
</evidence>
<comment type="caution">
    <text evidence="12">The sequence shown here is derived from an EMBL/GenBank/DDBJ whole genome shotgun (WGS) entry which is preliminary data.</text>
</comment>
<feature type="region of interest" description="Disordered" evidence="8">
    <location>
        <begin position="1"/>
        <end position="22"/>
    </location>
</feature>
<dbReference type="Pfam" id="PF25151">
    <property type="entry name" value="TPR_Trm732_C"/>
    <property type="match status" value="1"/>
</dbReference>
<dbReference type="VEuPathDB" id="TriTrypDB:LDHU3_35.4480"/>
<dbReference type="InterPro" id="IPR035996">
    <property type="entry name" value="4pyrrol_Methylase_sf"/>
</dbReference>
<evidence type="ECO:0000256" key="7">
    <source>
        <dbReference type="ARBA" id="ARBA00022694"/>
    </source>
</evidence>
<evidence type="ECO:0000256" key="1">
    <source>
        <dbReference type="ARBA" id="ARBA00010409"/>
    </source>
</evidence>
<evidence type="ECO:0000259" key="9">
    <source>
        <dbReference type="Pfam" id="PF00590"/>
    </source>
</evidence>
<feature type="compositionally biased region" description="Polar residues" evidence="8">
    <location>
        <begin position="1"/>
        <end position="10"/>
    </location>
</feature>
<dbReference type="VEuPathDB" id="TriTrypDB:LdCL_350039100"/>